<evidence type="ECO:0000259" key="2">
    <source>
        <dbReference type="PROSITE" id="PS50885"/>
    </source>
</evidence>
<dbReference type="Gene3D" id="3.30.70.270">
    <property type="match status" value="1"/>
</dbReference>
<dbReference type="InterPro" id="IPR029787">
    <property type="entry name" value="Nucleotide_cyclase"/>
</dbReference>
<evidence type="ECO:0000259" key="3">
    <source>
        <dbReference type="PROSITE" id="PS50887"/>
    </source>
</evidence>
<dbReference type="SUPFAM" id="SSF55785">
    <property type="entry name" value="PYP-like sensor domain (PAS domain)"/>
    <property type="match status" value="1"/>
</dbReference>
<keyword evidence="5" id="KW-1185">Reference proteome</keyword>
<dbReference type="InterPro" id="IPR052155">
    <property type="entry name" value="Biofilm_reg_signaling"/>
</dbReference>
<dbReference type="Proteomes" id="UP000016895">
    <property type="component" value="Chromosome 1"/>
</dbReference>
<gene>
    <name evidence="4" type="ORF">VIBNI_A0121</name>
</gene>
<proteinExistence type="predicted"/>
<dbReference type="NCBIfam" id="TIGR00254">
    <property type="entry name" value="GGDEF"/>
    <property type="match status" value="1"/>
</dbReference>
<dbReference type="SMART" id="SM00267">
    <property type="entry name" value="GGDEF"/>
    <property type="match status" value="1"/>
</dbReference>
<feature type="domain" description="GGDEF" evidence="3">
    <location>
        <begin position="391"/>
        <end position="527"/>
    </location>
</feature>
<dbReference type="PROSITE" id="PS50885">
    <property type="entry name" value="HAMP"/>
    <property type="match status" value="1"/>
</dbReference>
<dbReference type="EMBL" id="FO203526">
    <property type="protein sequence ID" value="CCO56331.1"/>
    <property type="molecule type" value="Genomic_DNA"/>
</dbReference>
<dbReference type="eggNOG" id="COG2199">
    <property type="taxonomic scope" value="Bacteria"/>
</dbReference>
<keyword evidence="1" id="KW-1133">Transmembrane helix</keyword>
<dbReference type="InterPro" id="IPR000160">
    <property type="entry name" value="GGDEF_dom"/>
</dbReference>
<evidence type="ECO:0000256" key="1">
    <source>
        <dbReference type="SAM" id="Phobius"/>
    </source>
</evidence>
<name>U4K1C9_9VIBR</name>
<feature type="transmembrane region" description="Helical" evidence="1">
    <location>
        <begin position="143"/>
        <end position="165"/>
    </location>
</feature>
<dbReference type="InterPro" id="IPR043128">
    <property type="entry name" value="Rev_trsase/Diguanyl_cyclase"/>
</dbReference>
<dbReference type="CDD" id="cd01949">
    <property type="entry name" value="GGDEF"/>
    <property type="match status" value="1"/>
</dbReference>
<feature type="domain" description="HAMP" evidence="2">
    <location>
        <begin position="167"/>
        <end position="221"/>
    </location>
</feature>
<dbReference type="InterPro" id="IPR035965">
    <property type="entry name" value="PAS-like_dom_sf"/>
</dbReference>
<dbReference type="GO" id="GO:0007165">
    <property type="term" value="P:signal transduction"/>
    <property type="evidence" value="ECO:0007669"/>
    <property type="project" value="InterPro"/>
</dbReference>
<keyword evidence="1" id="KW-0472">Membrane</keyword>
<accession>U4K1C9</accession>
<protein>
    <submittedName>
        <fullName evidence="4">Putative GGDEF domain and PAS/PAC domain protein</fullName>
    </submittedName>
</protein>
<dbReference type="GO" id="GO:0016020">
    <property type="term" value="C:membrane"/>
    <property type="evidence" value="ECO:0007669"/>
    <property type="project" value="InterPro"/>
</dbReference>
<dbReference type="Gene3D" id="3.30.450.20">
    <property type="entry name" value="PAS domain"/>
    <property type="match status" value="1"/>
</dbReference>
<dbReference type="Pfam" id="PF00990">
    <property type="entry name" value="GGDEF"/>
    <property type="match status" value="1"/>
</dbReference>
<dbReference type="SUPFAM" id="SSF55073">
    <property type="entry name" value="Nucleotide cyclase"/>
    <property type="match status" value="1"/>
</dbReference>
<reference evidence="4 5" key="1">
    <citation type="journal article" date="2013" name="ISME J.">
        <title>Comparative genomics of pathogenic lineages of Vibrio nigripulchritudo identifies virulence-associated traits.</title>
        <authorList>
            <person name="Goudenege D."/>
            <person name="Labreuche Y."/>
            <person name="Krin E."/>
            <person name="Ansquer D."/>
            <person name="Mangenot S."/>
            <person name="Calteau A."/>
            <person name="Medigue C."/>
            <person name="Mazel D."/>
            <person name="Polz M.F."/>
            <person name="Le Roux F."/>
        </authorList>
    </citation>
    <scope>NUCLEOTIDE SEQUENCE [LARGE SCALE GENOMIC DNA]</scope>
    <source>
        <strain evidence="5">SnF1</strain>
    </source>
</reference>
<evidence type="ECO:0000313" key="5">
    <source>
        <dbReference type="Proteomes" id="UP000016895"/>
    </source>
</evidence>
<dbReference type="InterPro" id="IPR003660">
    <property type="entry name" value="HAMP_dom"/>
</dbReference>
<dbReference type="KEGG" id="vni:VIBNI_A0121"/>
<organism evidence="4 5">
    <name type="scientific">Vibrio nigripulchritudo</name>
    <dbReference type="NCBI Taxonomy" id="28173"/>
    <lineage>
        <taxon>Bacteria</taxon>
        <taxon>Pseudomonadati</taxon>
        <taxon>Pseudomonadota</taxon>
        <taxon>Gammaproteobacteria</taxon>
        <taxon>Vibrionales</taxon>
        <taxon>Vibrionaceae</taxon>
        <taxon>Vibrio</taxon>
    </lineage>
</organism>
<evidence type="ECO:0000313" key="4">
    <source>
        <dbReference type="EMBL" id="CCO56331.1"/>
    </source>
</evidence>
<dbReference type="AlphaFoldDB" id="U4K1C9"/>
<dbReference type="PANTHER" id="PTHR44757:SF2">
    <property type="entry name" value="BIOFILM ARCHITECTURE MAINTENANCE PROTEIN MBAA"/>
    <property type="match status" value="1"/>
</dbReference>
<feature type="transmembrane region" description="Helical" evidence="1">
    <location>
        <begin position="12"/>
        <end position="34"/>
    </location>
</feature>
<dbReference type="PATRIC" id="fig|1260221.3.peg.108"/>
<dbReference type="PROSITE" id="PS50887">
    <property type="entry name" value="GGDEF"/>
    <property type="match status" value="1"/>
</dbReference>
<sequence length="532" mass="59880">MNKQALANRLLVTVVIFSLMYLVLAASFLTLFYFERASLNVRDMEEKLVLTVSNSASIALYVDNPEIADEVMSSLLLHDEFNGVKLKGIDGIEFSLSKLTSNREQWQNLERFPLVSPVKDEVIGHLILDVNQEYLDSVTQEKVFIQLVMLISQLLMLLIVTAFAVRKVIGFPLQKLAENLSKVEPGKDELLPYNNENRDNEIGLVTASVNRFVEASHQAIETERNLRATIERMERHYRHIFETTQVGILVLDKNGHLIHSNPTLFGRLIKESFELTAILETQPFFEHVFQNPELAWQMSEQTISSGDMASGDLRINKRYSADQWVHLLLSAHKDEHSGEWLIEGIMYDITVRVQKERDTLLLALEDNLTGLKNRRGCERFVATLASQKKAAYIATMMLDLDGFKDVNDTHGHAAGDEVLCTIARRLKRVARGGQDVIGRIGGDELLVILALEQINPDVLAGIAEQIVEICARPIELPSRSTVRIGGSVGVAYAGVNDIEFDALLQQADEAMYKVKENGKNGYAFYNPELRRA</sequence>
<dbReference type="Gene3D" id="6.10.340.10">
    <property type="match status" value="1"/>
</dbReference>
<keyword evidence="1" id="KW-0812">Transmembrane</keyword>
<dbReference type="PANTHER" id="PTHR44757">
    <property type="entry name" value="DIGUANYLATE CYCLASE DGCP"/>
    <property type="match status" value="1"/>
</dbReference>
<dbReference type="STRING" id="28173.VIBNI_A0121"/>